<dbReference type="EMBL" id="LJCQ01000098">
    <property type="protein sequence ID" value="KPV47302.1"/>
    <property type="molecule type" value="Genomic_DNA"/>
</dbReference>
<protein>
    <recommendedName>
        <fullName evidence="1">PIN domain-containing protein</fullName>
    </recommendedName>
</protein>
<feature type="non-terminal residue" evidence="2">
    <location>
        <position position="142"/>
    </location>
</feature>
<dbReference type="InterPro" id="IPR029060">
    <property type="entry name" value="PIN-like_dom_sf"/>
</dbReference>
<gene>
    <name evidence="2" type="ORF">SE19_01645</name>
</gene>
<dbReference type="AlphaFoldDB" id="A0A0P9D3S9"/>
<proteinExistence type="predicted"/>
<dbReference type="PATRIC" id="fig|507754.4.peg.1265"/>
<feature type="domain" description="PIN" evidence="1">
    <location>
        <begin position="4"/>
        <end position="132"/>
    </location>
</feature>
<organism evidence="2 3">
    <name type="scientific">Acidiplasma aeolicum</name>
    <dbReference type="NCBI Taxonomy" id="507754"/>
    <lineage>
        <taxon>Archaea</taxon>
        <taxon>Methanobacteriati</taxon>
        <taxon>Thermoplasmatota</taxon>
        <taxon>Thermoplasmata</taxon>
        <taxon>Thermoplasmatales</taxon>
        <taxon>Ferroplasmaceae</taxon>
        <taxon>Acidiplasma</taxon>
    </lineage>
</organism>
<reference evidence="2 3" key="1">
    <citation type="submission" date="2015-09" db="EMBL/GenBank/DDBJ databases">
        <title>Draft genome sequence of Acidiplasma aeolicum DSM 18409.</title>
        <authorList>
            <person name="Hemp J."/>
        </authorList>
    </citation>
    <scope>NUCLEOTIDE SEQUENCE [LARGE SCALE GENOMIC DNA]</scope>
    <source>
        <strain evidence="2 3">V</strain>
    </source>
</reference>
<comment type="caution">
    <text evidence="2">The sequence shown here is derived from an EMBL/GenBank/DDBJ whole genome shotgun (WGS) entry which is preliminary data.</text>
</comment>
<evidence type="ECO:0000313" key="2">
    <source>
        <dbReference type="EMBL" id="KPV47302.1"/>
    </source>
</evidence>
<dbReference type="SUPFAM" id="SSF88723">
    <property type="entry name" value="PIN domain-like"/>
    <property type="match status" value="1"/>
</dbReference>
<evidence type="ECO:0000313" key="3">
    <source>
        <dbReference type="Proteomes" id="UP000050515"/>
    </source>
</evidence>
<dbReference type="Proteomes" id="UP000050515">
    <property type="component" value="Unassembled WGS sequence"/>
</dbReference>
<dbReference type="Pfam" id="PF01850">
    <property type="entry name" value="PIN"/>
    <property type="match status" value="1"/>
</dbReference>
<name>A0A0P9D3S9_9ARCH</name>
<dbReference type="RefSeq" id="WP_169749796.1">
    <property type="nucleotide sequence ID" value="NZ_LJCQ01000098.1"/>
</dbReference>
<accession>A0A0P9D3S9</accession>
<sequence length="142" mass="16572">MLRIVIDTNVILAMLYSHKSINISPSRKIYDLLVSDQLDAYWCDIFSGETIRIASTDPKLSKVKPPYFNSRFEEILNHMNDVKMDDINKVKLSLNWDPRDRYKINENDIYLAILAAITKSKYIITNDKKFIDAFNNTFENST</sequence>
<dbReference type="InterPro" id="IPR002716">
    <property type="entry name" value="PIN_dom"/>
</dbReference>
<evidence type="ECO:0000259" key="1">
    <source>
        <dbReference type="Pfam" id="PF01850"/>
    </source>
</evidence>